<dbReference type="Gene3D" id="1.10.506.10">
    <property type="entry name" value="GTPase Activation - p120gap, domain 1"/>
    <property type="match status" value="1"/>
</dbReference>
<feature type="non-terminal residue" evidence="3">
    <location>
        <position position="257"/>
    </location>
</feature>
<dbReference type="InterPro" id="IPR023152">
    <property type="entry name" value="RasGAP_CS"/>
</dbReference>
<dbReference type="PROSITE" id="PS50018">
    <property type="entry name" value="RAS_GTPASE_ACTIV_2"/>
    <property type="match status" value="1"/>
</dbReference>
<feature type="non-terminal residue" evidence="3">
    <location>
        <position position="1"/>
    </location>
</feature>
<dbReference type="Proteomes" id="UP001497623">
    <property type="component" value="Unassembled WGS sequence"/>
</dbReference>
<comment type="caution">
    <text evidence="3">The sequence shown here is derived from an EMBL/GenBank/DDBJ whole genome shotgun (WGS) entry which is preliminary data.</text>
</comment>
<evidence type="ECO:0000259" key="2">
    <source>
        <dbReference type="PROSITE" id="PS50018"/>
    </source>
</evidence>
<dbReference type="GO" id="GO:0005096">
    <property type="term" value="F:GTPase activator activity"/>
    <property type="evidence" value="ECO:0007669"/>
    <property type="project" value="UniProtKB-KW"/>
</dbReference>
<dbReference type="InterPro" id="IPR001936">
    <property type="entry name" value="RasGAP_dom"/>
</dbReference>
<reference evidence="3 4" key="1">
    <citation type="submission" date="2024-05" db="EMBL/GenBank/DDBJ databases">
        <authorList>
            <person name="Wallberg A."/>
        </authorList>
    </citation>
    <scope>NUCLEOTIDE SEQUENCE [LARGE SCALE GENOMIC DNA]</scope>
</reference>
<keyword evidence="4" id="KW-1185">Reference proteome</keyword>
<protein>
    <recommendedName>
        <fullName evidence="2">Ras-GAP domain-containing protein</fullName>
    </recommendedName>
</protein>
<evidence type="ECO:0000256" key="1">
    <source>
        <dbReference type="ARBA" id="ARBA00022468"/>
    </source>
</evidence>
<organism evidence="3 4">
    <name type="scientific">Meganyctiphanes norvegica</name>
    <name type="common">Northern krill</name>
    <name type="synonym">Thysanopoda norvegica</name>
    <dbReference type="NCBI Taxonomy" id="48144"/>
    <lineage>
        <taxon>Eukaryota</taxon>
        <taxon>Metazoa</taxon>
        <taxon>Ecdysozoa</taxon>
        <taxon>Arthropoda</taxon>
        <taxon>Crustacea</taxon>
        <taxon>Multicrustacea</taxon>
        <taxon>Malacostraca</taxon>
        <taxon>Eumalacostraca</taxon>
        <taxon>Eucarida</taxon>
        <taxon>Euphausiacea</taxon>
        <taxon>Euphausiidae</taxon>
        <taxon>Meganyctiphanes</taxon>
    </lineage>
</organism>
<proteinExistence type="predicted"/>
<dbReference type="InterPro" id="IPR008936">
    <property type="entry name" value="Rho_GTPase_activation_prot"/>
</dbReference>
<dbReference type="PANTHER" id="PTHR10194:SF60">
    <property type="entry name" value="RAS GTPASE-ACTIVATING PROTEIN RASKOL"/>
    <property type="match status" value="1"/>
</dbReference>
<dbReference type="AlphaFoldDB" id="A0AAV2SF06"/>
<feature type="domain" description="Ras-GAP" evidence="2">
    <location>
        <begin position="1"/>
        <end position="73"/>
    </location>
</feature>
<dbReference type="EMBL" id="CAXKWB010059437">
    <property type="protein sequence ID" value="CAL4181975.1"/>
    <property type="molecule type" value="Genomic_DNA"/>
</dbReference>
<dbReference type="SUPFAM" id="SSF48350">
    <property type="entry name" value="GTPase activation domain, GAP"/>
    <property type="match status" value="1"/>
</dbReference>
<accession>A0AAV2SF06</accession>
<evidence type="ECO:0000313" key="3">
    <source>
        <dbReference type="EMBL" id="CAL4181975.1"/>
    </source>
</evidence>
<sequence>ELRKVFHKLREHLLLYPEKGELTDNLISACVFLRFLCPAILSPSLFNILQEYPEERAGRHLTLVAKTIQTLANFTWFHRKENYMEFLNDFIAQEQTNCRNFLRKVSSYNVLVGEDSQYMGDIDLGKHLALLHLQLVESLPSITSNKNNIELNRVATIIKNISTQLSQSPSSAIDGPYAPSPSISHILNSGKSNSLSNLPLITGVCYTSQSHLVSTVALSDTIQQPPPSHIQQQNDVVLGTTSTNSMEINYSYRNSNR</sequence>
<dbReference type="PROSITE" id="PS00509">
    <property type="entry name" value="RAS_GTPASE_ACTIV_1"/>
    <property type="match status" value="1"/>
</dbReference>
<gene>
    <name evidence="3" type="ORF">MNOR_LOCUS35486</name>
</gene>
<evidence type="ECO:0000313" key="4">
    <source>
        <dbReference type="Proteomes" id="UP001497623"/>
    </source>
</evidence>
<name>A0AAV2SF06_MEGNR</name>
<dbReference type="PANTHER" id="PTHR10194">
    <property type="entry name" value="RAS GTPASE-ACTIVATING PROTEINS"/>
    <property type="match status" value="1"/>
</dbReference>
<keyword evidence="1" id="KW-0343">GTPase activation</keyword>
<dbReference type="Pfam" id="PF00616">
    <property type="entry name" value="RasGAP"/>
    <property type="match status" value="1"/>
</dbReference>
<dbReference type="InterPro" id="IPR039360">
    <property type="entry name" value="Ras_GTPase"/>
</dbReference>